<protein>
    <submittedName>
        <fullName evidence="1">Uncharacterized protein</fullName>
    </submittedName>
</protein>
<organism evidence="1 2">
    <name type="scientific">Tetrapyrgos nigripes</name>
    <dbReference type="NCBI Taxonomy" id="182062"/>
    <lineage>
        <taxon>Eukaryota</taxon>
        <taxon>Fungi</taxon>
        <taxon>Dikarya</taxon>
        <taxon>Basidiomycota</taxon>
        <taxon>Agaricomycotina</taxon>
        <taxon>Agaricomycetes</taxon>
        <taxon>Agaricomycetidae</taxon>
        <taxon>Agaricales</taxon>
        <taxon>Marasmiineae</taxon>
        <taxon>Marasmiaceae</taxon>
        <taxon>Tetrapyrgos</taxon>
    </lineage>
</organism>
<name>A0A8H5G5N9_9AGAR</name>
<evidence type="ECO:0000313" key="2">
    <source>
        <dbReference type="Proteomes" id="UP000559256"/>
    </source>
</evidence>
<proteinExistence type="predicted"/>
<reference evidence="1 2" key="1">
    <citation type="journal article" date="2020" name="ISME J.">
        <title>Uncovering the hidden diversity of litter-decomposition mechanisms in mushroom-forming fungi.</title>
        <authorList>
            <person name="Floudas D."/>
            <person name="Bentzer J."/>
            <person name="Ahren D."/>
            <person name="Johansson T."/>
            <person name="Persson P."/>
            <person name="Tunlid A."/>
        </authorList>
    </citation>
    <scope>NUCLEOTIDE SEQUENCE [LARGE SCALE GENOMIC DNA]</scope>
    <source>
        <strain evidence="1 2">CBS 291.85</strain>
    </source>
</reference>
<dbReference type="Gene3D" id="3.30.70.100">
    <property type="match status" value="1"/>
</dbReference>
<sequence length="199" mass="21676">MSLSLLPIDMSTPISVFSFPKASDTSHDDLAASLQAKPEVVRVAHGSRMENPDQSEFVIFWTPDATPSIPSELSKHCTGEHKIHHVKFQNKDAAYKALKAPVTEFITFSCLNPEKDLSALEGLLKQGNDLHLGAPGYHDGDAGFIDDGQNAVVIAGWDSKEAHAAFAATGVIKPVFAQWMQYINPATIVVYHVSLNHLE</sequence>
<dbReference type="AlphaFoldDB" id="A0A8H5G5N9"/>
<evidence type="ECO:0000313" key="1">
    <source>
        <dbReference type="EMBL" id="KAF5358645.1"/>
    </source>
</evidence>
<comment type="caution">
    <text evidence="1">The sequence shown here is derived from an EMBL/GenBank/DDBJ whole genome shotgun (WGS) entry which is preliminary data.</text>
</comment>
<dbReference type="Proteomes" id="UP000559256">
    <property type="component" value="Unassembled WGS sequence"/>
</dbReference>
<accession>A0A8H5G5N9</accession>
<gene>
    <name evidence="1" type="ORF">D9758_007704</name>
</gene>
<dbReference type="EMBL" id="JAACJM010000049">
    <property type="protein sequence ID" value="KAF5358645.1"/>
    <property type="molecule type" value="Genomic_DNA"/>
</dbReference>
<keyword evidence="2" id="KW-1185">Reference proteome</keyword>